<accession>A0ABP8EKM3</accession>
<reference evidence="9" key="1">
    <citation type="journal article" date="2019" name="Int. J. Syst. Evol. Microbiol.">
        <title>The Global Catalogue of Microorganisms (GCM) 10K type strain sequencing project: providing services to taxonomists for standard genome sequencing and annotation.</title>
        <authorList>
            <consortium name="The Broad Institute Genomics Platform"/>
            <consortium name="The Broad Institute Genome Sequencing Center for Infectious Disease"/>
            <person name="Wu L."/>
            <person name="Ma J."/>
        </authorList>
    </citation>
    <scope>NUCLEOTIDE SEQUENCE [LARGE SCALE GENOMIC DNA]</scope>
    <source>
        <strain evidence="9">JCM 17458</strain>
    </source>
</reference>
<dbReference type="CDD" id="cd06261">
    <property type="entry name" value="TM_PBP2"/>
    <property type="match status" value="1"/>
</dbReference>
<dbReference type="Proteomes" id="UP001501586">
    <property type="component" value="Unassembled WGS sequence"/>
</dbReference>
<evidence type="ECO:0000256" key="4">
    <source>
        <dbReference type="ARBA" id="ARBA00022989"/>
    </source>
</evidence>
<dbReference type="InterPro" id="IPR051204">
    <property type="entry name" value="ABC_transp_perm/SBD"/>
</dbReference>
<evidence type="ECO:0000256" key="1">
    <source>
        <dbReference type="ARBA" id="ARBA00004141"/>
    </source>
</evidence>
<evidence type="ECO:0000259" key="7">
    <source>
        <dbReference type="PROSITE" id="PS50928"/>
    </source>
</evidence>
<feature type="transmembrane region" description="Helical" evidence="6">
    <location>
        <begin position="79"/>
        <end position="96"/>
    </location>
</feature>
<sequence length="214" mass="22752">MEFLEFLVDRADDMLELGLEHAAVVGAAVLISTVIGVALGIATYRSERARETVLAITGSFLTIPSFALFILLLGPLGLGWRPVLLALVMYGLMPVVRNTITGLREVDPAVIESAKGMGLNRRQQLLRIELPLAWPVIITGVRVTTLVLLGIAAIGAIVNGPGYGELIFTGLARVGTPVAVNLVLAGAVGVMVLAVLFDLVFYAVQRITTPRGIR</sequence>
<gene>
    <name evidence="8" type="ORF">GCM10022261_19860</name>
</gene>
<feature type="transmembrane region" description="Helical" evidence="6">
    <location>
        <begin position="178"/>
        <end position="204"/>
    </location>
</feature>
<dbReference type="PANTHER" id="PTHR30177:SF4">
    <property type="entry name" value="OSMOPROTECTANT IMPORT PERMEASE PROTEIN OSMW"/>
    <property type="match status" value="1"/>
</dbReference>
<dbReference type="Gene3D" id="1.10.3720.10">
    <property type="entry name" value="MetI-like"/>
    <property type="match status" value="1"/>
</dbReference>
<keyword evidence="4 6" id="KW-1133">Transmembrane helix</keyword>
<evidence type="ECO:0000256" key="6">
    <source>
        <dbReference type="RuleBase" id="RU363032"/>
    </source>
</evidence>
<name>A0ABP8EKM3_9MICO</name>
<dbReference type="InterPro" id="IPR035906">
    <property type="entry name" value="MetI-like_sf"/>
</dbReference>
<protein>
    <submittedName>
        <fullName evidence="8">ABC transporter permease</fullName>
    </submittedName>
</protein>
<keyword evidence="5 6" id="KW-0472">Membrane</keyword>
<feature type="transmembrane region" description="Helical" evidence="6">
    <location>
        <begin position="132"/>
        <end position="158"/>
    </location>
</feature>
<comment type="caution">
    <text evidence="8">The sequence shown here is derived from an EMBL/GenBank/DDBJ whole genome shotgun (WGS) entry which is preliminary data.</text>
</comment>
<keyword evidence="3 6" id="KW-0812">Transmembrane</keyword>
<keyword evidence="9" id="KW-1185">Reference proteome</keyword>
<organism evidence="8 9">
    <name type="scientific">Brevibacterium daeguense</name>
    <dbReference type="NCBI Taxonomy" id="909936"/>
    <lineage>
        <taxon>Bacteria</taxon>
        <taxon>Bacillati</taxon>
        <taxon>Actinomycetota</taxon>
        <taxon>Actinomycetes</taxon>
        <taxon>Micrococcales</taxon>
        <taxon>Brevibacteriaceae</taxon>
        <taxon>Brevibacterium</taxon>
    </lineage>
</organism>
<evidence type="ECO:0000256" key="5">
    <source>
        <dbReference type="ARBA" id="ARBA00023136"/>
    </source>
</evidence>
<comment type="subcellular location">
    <subcellularLocation>
        <location evidence="6">Cell membrane</location>
        <topology evidence="6">Multi-pass membrane protein</topology>
    </subcellularLocation>
    <subcellularLocation>
        <location evidence="1">Membrane</location>
        <topology evidence="1">Multi-pass membrane protein</topology>
    </subcellularLocation>
</comment>
<dbReference type="EMBL" id="BAABAZ010000006">
    <property type="protein sequence ID" value="GAA4284455.1"/>
    <property type="molecule type" value="Genomic_DNA"/>
</dbReference>
<dbReference type="Pfam" id="PF00528">
    <property type="entry name" value="BPD_transp_1"/>
    <property type="match status" value="1"/>
</dbReference>
<dbReference type="RefSeq" id="WP_236866503.1">
    <property type="nucleotide sequence ID" value="NZ_BAABAZ010000006.1"/>
</dbReference>
<feature type="transmembrane region" description="Helical" evidence="6">
    <location>
        <begin position="22"/>
        <end position="41"/>
    </location>
</feature>
<evidence type="ECO:0000313" key="9">
    <source>
        <dbReference type="Proteomes" id="UP001501586"/>
    </source>
</evidence>
<dbReference type="PANTHER" id="PTHR30177">
    <property type="entry name" value="GLYCINE BETAINE/L-PROLINE TRANSPORT SYSTEM PERMEASE PROTEIN PROW"/>
    <property type="match status" value="1"/>
</dbReference>
<feature type="domain" description="ABC transmembrane type-1" evidence="7">
    <location>
        <begin position="18"/>
        <end position="201"/>
    </location>
</feature>
<proteinExistence type="inferred from homology"/>
<evidence type="ECO:0000256" key="2">
    <source>
        <dbReference type="ARBA" id="ARBA00022448"/>
    </source>
</evidence>
<dbReference type="InterPro" id="IPR000515">
    <property type="entry name" value="MetI-like"/>
</dbReference>
<evidence type="ECO:0000313" key="8">
    <source>
        <dbReference type="EMBL" id="GAA4284455.1"/>
    </source>
</evidence>
<comment type="similarity">
    <text evidence="6">Belongs to the binding-protein-dependent transport system permease family.</text>
</comment>
<evidence type="ECO:0000256" key="3">
    <source>
        <dbReference type="ARBA" id="ARBA00022692"/>
    </source>
</evidence>
<feature type="transmembrane region" description="Helical" evidence="6">
    <location>
        <begin position="53"/>
        <end position="73"/>
    </location>
</feature>
<dbReference type="PROSITE" id="PS50928">
    <property type="entry name" value="ABC_TM1"/>
    <property type="match status" value="1"/>
</dbReference>
<keyword evidence="2 6" id="KW-0813">Transport</keyword>
<dbReference type="SUPFAM" id="SSF161098">
    <property type="entry name" value="MetI-like"/>
    <property type="match status" value="1"/>
</dbReference>